<feature type="region of interest" description="Disordered" evidence="1">
    <location>
        <begin position="218"/>
        <end position="245"/>
    </location>
</feature>
<evidence type="ECO:0000313" key="3">
    <source>
        <dbReference type="EMBL" id="KKK13062.1"/>
    </source>
</evidence>
<keyword evidence="4" id="KW-1185">Reference proteome</keyword>
<proteinExistence type="predicted"/>
<evidence type="ECO:0000313" key="4">
    <source>
        <dbReference type="Proteomes" id="UP000034947"/>
    </source>
</evidence>
<name>A0A0F8WP54_9EURO</name>
<protein>
    <submittedName>
        <fullName evidence="3">Uncharacterized protein</fullName>
    </submittedName>
</protein>
<keyword evidence="2" id="KW-1133">Transmembrane helix</keyword>
<comment type="caution">
    <text evidence="3">The sequence shown here is derived from an EMBL/GenBank/DDBJ whole genome shotgun (WGS) entry which is preliminary data.</text>
</comment>
<dbReference type="OrthoDB" id="5429716at2759"/>
<dbReference type="VEuPathDB" id="FungiDB:P175DRAFT_0531954"/>
<dbReference type="EMBL" id="JYKN01003325">
    <property type="protein sequence ID" value="KKK13062.1"/>
    <property type="molecule type" value="Genomic_DNA"/>
</dbReference>
<dbReference type="Proteomes" id="UP000034947">
    <property type="component" value="Unassembled WGS sequence"/>
</dbReference>
<dbReference type="AlphaFoldDB" id="A0A0F8WP54"/>
<reference evidence="3 4" key="1">
    <citation type="submission" date="2015-02" db="EMBL/GenBank/DDBJ databases">
        <title>Draft Genome Sequences of Two Closely-Related Aflatoxigenic Aspergillus Species Obtained from the Cote d'Ivoire.</title>
        <authorList>
            <person name="Moore G.G."/>
            <person name="Beltz S.B."/>
            <person name="Mack B.M."/>
        </authorList>
    </citation>
    <scope>NUCLEOTIDE SEQUENCE [LARGE SCALE GENOMIC DNA]</scope>
    <source>
        <strain evidence="3 4">SRRC1432</strain>
    </source>
</reference>
<evidence type="ECO:0000256" key="2">
    <source>
        <dbReference type="SAM" id="Phobius"/>
    </source>
</evidence>
<keyword evidence="2" id="KW-0812">Transmembrane</keyword>
<sequence length="274" mass="28425">MRTTDSLSWFTFTNWGPLTTPYVAPASCTGTPSFVDLGTNSEPLYATWPVECTVEGRLSCLPTPTDPLALQSAITVDGSGGHLIPFYSPGMVCPSGWKTLGVASRPPGTDTWTETGAFSLIGTQPAPHFPLAHNMIPQLLEPRETAVICCPSSMSMGFDGECYSLLPSYTISTACAVVNGSTIRATIAPSDITSDNLIAATRMFPVYLVHQTSATATAASTQTSSNAAETSSASPSSAAERLSPGQTGGWGQVNAMVGLLAISAVAGAALLLPW</sequence>
<evidence type="ECO:0000256" key="1">
    <source>
        <dbReference type="SAM" id="MobiDB-lite"/>
    </source>
</evidence>
<accession>A0A0F8WP54</accession>
<feature type="transmembrane region" description="Helical" evidence="2">
    <location>
        <begin position="250"/>
        <end position="272"/>
    </location>
</feature>
<organism evidence="3 4">
    <name type="scientific">Aspergillus ochraceoroseus</name>
    <dbReference type="NCBI Taxonomy" id="138278"/>
    <lineage>
        <taxon>Eukaryota</taxon>
        <taxon>Fungi</taxon>
        <taxon>Dikarya</taxon>
        <taxon>Ascomycota</taxon>
        <taxon>Pezizomycotina</taxon>
        <taxon>Eurotiomycetes</taxon>
        <taxon>Eurotiomycetidae</taxon>
        <taxon>Eurotiales</taxon>
        <taxon>Aspergillaceae</taxon>
        <taxon>Aspergillus</taxon>
        <taxon>Aspergillus subgen. Nidulantes</taxon>
    </lineage>
</organism>
<feature type="compositionally biased region" description="Low complexity" evidence="1">
    <location>
        <begin position="218"/>
        <end position="239"/>
    </location>
</feature>
<gene>
    <name evidence="3" type="ORF">AOCH_003084</name>
</gene>
<keyword evidence="2" id="KW-0472">Membrane</keyword>